<dbReference type="Proteomes" id="UP000824998">
    <property type="component" value="Unassembled WGS sequence"/>
</dbReference>
<keyword evidence="4 6" id="KW-0472">Membrane</keyword>
<evidence type="ECO:0000256" key="2">
    <source>
        <dbReference type="ARBA" id="ARBA00022692"/>
    </source>
</evidence>
<dbReference type="OrthoDB" id="5384040at2759"/>
<feature type="transmembrane region" description="Helical" evidence="6">
    <location>
        <begin position="44"/>
        <end position="65"/>
    </location>
</feature>
<evidence type="ECO:0000256" key="1">
    <source>
        <dbReference type="ARBA" id="ARBA00004141"/>
    </source>
</evidence>
<dbReference type="PANTHER" id="PTHR31465">
    <property type="entry name" value="PROTEIN RTA1-RELATED"/>
    <property type="match status" value="1"/>
</dbReference>
<dbReference type="PANTHER" id="PTHR31465:SF15">
    <property type="entry name" value="LIPID TRANSPORTER ATNI-RELATED"/>
    <property type="match status" value="1"/>
</dbReference>
<comment type="subcellular location">
    <subcellularLocation>
        <location evidence="1">Membrane</location>
        <topology evidence="1">Multi-pass membrane protein</topology>
    </subcellularLocation>
</comment>
<dbReference type="AlphaFoldDB" id="A0A9P7Y6W0"/>
<dbReference type="EMBL" id="MU251912">
    <property type="protein sequence ID" value="KAG9228548.1"/>
    <property type="molecule type" value="Genomic_DNA"/>
</dbReference>
<feature type="transmembrane region" description="Helical" evidence="6">
    <location>
        <begin position="77"/>
        <end position="98"/>
    </location>
</feature>
<comment type="caution">
    <text evidence="7">The sequence shown here is derived from an EMBL/GenBank/DDBJ whole genome shotgun (WGS) entry which is preliminary data.</text>
</comment>
<evidence type="ECO:0000256" key="5">
    <source>
        <dbReference type="SAM" id="Coils"/>
    </source>
</evidence>
<keyword evidence="2 6" id="KW-0812">Transmembrane</keyword>
<organism evidence="7 8">
    <name type="scientific">Amylocarpus encephaloides</name>
    <dbReference type="NCBI Taxonomy" id="45428"/>
    <lineage>
        <taxon>Eukaryota</taxon>
        <taxon>Fungi</taxon>
        <taxon>Dikarya</taxon>
        <taxon>Ascomycota</taxon>
        <taxon>Pezizomycotina</taxon>
        <taxon>Leotiomycetes</taxon>
        <taxon>Helotiales</taxon>
        <taxon>Helotiales incertae sedis</taxon>
        <taxon>Amylocarpus</taxon>
    </lineage>
</organism>
<evidence type="ECO:0000256" key="6">
    <source>
        <dbReference type="SAM" id="Phobius"/>
    </source>
</evidence>
<gene>
    <name evidence="7" type="ORF">BJ875DRAFT_477187</name>
</gene>
<evidence type="ECO:0000313" key="8">
    <source>
        <dbReference type="Proteomes" id="UP000824998"/>
    </source>
</evidence>
<keyword evidence="3 6" id="KW-1133">Transmembrane helix</keyword>
<feature type="transmembrane region" description="Helical" evidence="6">
    <location>
        <begin position="193"/>
        <end position="212"/>
    </location>
</feature>
<protein>
    <submittedName>
        <fullName evidence="7">RTA1 like protein-domain-containing protein</fullName>
    </submittedName>
</protein>
<dbReference type="Pfam" id="PF04479">
    <property type="entry name" value="RTA1"/>
    <property type="match status" value="1"/>
</dbReference>
<sequence>MSSTTVILSRTATATSSATPSCISVTPDKNGYVPEYACDSNYPYYPSFGAAIFFAVAFGISLTIHLTQAFVHKKWKVCWVMIMGVAWEFTSFAIRSYGTKHQQNTPIATVSNILFLLAPMWINAFVYMVLGRMIYFFIPEQQLWGIKGIKIAKIFVWLDVASFLTQVGGGVLITPGQDAKVLQIGINIYMGGVGFQQACILVFTAIAVKFVFSMKHLERTGIVGGQILDGRPSNWRALLYTLFGTLVFISIRIIFRLVEFAGGNEPDKNPIPFHEGYIYGLDATPILLCAILLNFIHPGRILRGENSEFPKAPTRKEKKQLKRENKEAKRAIKMGKVNSIENV</sequence>
<evidence type="ECO:0000256" key="3">
    <source>
        <dbReference type="ARBA" id="ARBA00022989"/>
    </source>
</evidence>
<feature type="transmembrane region" description="Helical" evidence="6">
    <location>
        <begin position="237"/>
        <end position="257"/>
    </location>
</feature>
<keyword evidence="5" id="KW-0175">Coiled coil</keyword>
<feature type="transmembrane region" description="Helical" evidence="6">
    <location>
        <begin position="110"/>
        <end position="130"/>
    </location>
</feature>
<name>A0A9P7Y6W0_9HELO</name>
<feature type="coiled-coil region" evidence="5">
    <location>
        <begin position="311"/>
        <end position="338"/>
    </location>
</feature>
<accession>A0A9P7Y6W0</accession>
<evidence type="ECO:0000256" key="4">
    <source>
        <dbReference type="ARBA" id="ARBA00023136"/>
    </source>
</evidence>
<dbReference type="InterPro" id="IPR007568">
    <property type="entry name" value="RTA1"/>
</dbReference>
<feature type="transmembrane region" description="Helical" evidence="6">
    <location>
        <begin position="277"/>
        <end position="296"/>
    </location>
</feature>
<feature type="transmembrane region" description="Helical" evidence="6">
    <location>
        <begin position="151"/>
        <end position="173"/>
    </location>
</feature>
<proteinExistence type="predicted"/>
<dbReference type="GO" id="GO:0016020">
    <property type="term" value="C:membrane"/>
    <property type="evidence" value="ECO:0007669"/>
    <property type="project" value="UniProtKB-SubCell"/>
</dbReference>
<keyword evidence="8" id="KW-1185">Reference proteome</keyword>
<reference evidence="7" key="1">
    <citation type="journal article" date="2021" name="IMA Fungus">
        <title>Genomic characterization of three marine fungi, including Emericellopsis atlantica sp. nov. with signatures of a generalist lifestyle and marine biomass degradation.</title>
        <authorList>
            <person name="Hagestad O.C."/>
            <person name="Hou L."/>
            <person name="Andersen J.H."/>
            <person name="Hansen E.H."/>
            <person name="Altermark B."/>
            <person name="Li C."/>
            <person name="Kuhnert E."/>
            <person name="Cox R.J."/>
            <person name="Crous P.W."/>
            <person name="Spatafora J.W."/>
            <person name="Lail K."/>
            <person name="Amirebrahimi M."/>
            <person name="Lipzen A."/>
            <person name="Pangilinan J."/>
            <person name="Andreopoulos W."/>
            <person name="Hayes R.D."/>
            <person name="Ng V."/>
            <person name="Grigoriev I.V."/>
            <person name="Jackson S.A."/>
            <person name="Sutton T.D.S."/>
            <person name="Dobson A.D.W."/>
            <person name="Rama T."/>
        </authorList>
    </citation>
    <scope>NUCLEOTIDE SEQUENCE</scope>
    <source>
        <strain evidence="7">TRa018bII</strain>
    </source>
</reference>
<evidence type="ECO:0000313" key="7">
    <source>
        <dbReference type="EMBL" id="KAG9228548.1"/>
    </source>
</evidence>